<accession>A0A7I8WF73</accession>
<dbReference type="Proteomes" id="UP000549394">
    <property type="component" value="Unassembled WGS sequence"/>
</dbReference>
<evidence type="ECO:0000313" key="1">
    <source>
        <dbReference type="EMBL" id="CAD5126712.1"/>
    </source>
</evidence>
<name>A0A7I8WF73_9ANNE</name>
<gene>
    <name evidence="1" type="ORF">DGYR_LOCUS13945</name>
</gene>
<comment type="caution">
    <text evidence="1">The sequence shown here is derived from an EMBL/GenBank/DDBJ whole genome shotgun (WGS) entry which is preliminary data.</text>
</comment>
<dbReference type="EMBL" id="CAJFCJ010000075">
    <property type="protein sequence ID" value="CAD5126712.1"/>
    <property type="molecule type" value="Genomic_DNA"/>
</dbReference>
<sequence length="638" mass="73746">MKLSSISIKAYVYIIFCRLIVGLKQDRKLINVASKVNGATCQASDEHTPLASFNYRCENVLEPEWVNIDDWAPSCPINACQQKWIDITFKKQYNIAEICFIQRIVSEEFQLTAIEINIDSYSKTYHINIDTDCILLEEGVGLNINIIKFKAKSWNPAAINIGYNTIFAYSYDEDITNTVEDHLINIAGLELGATCEQSNTHINYECTRAIDRVFSHDWASNCGPNNRVGTQDCLNQYIMITFAFPVQPVQYCYSNRFNYPHFVKKMEIEWSSGFIDTLDNLPEDNYYHCFNYTHRPTIEYSVKAIIKEMYTTIDIGFKFFKVFAKKMDGNIYNIQFINDVVYQLPPHLHSYAKSVKFKVKGNSMGNSKDCSSLVISFKNETTKQVELRLDTVLNNIESSSVHVAGEMFEFGSYSSLVNCNKWNHFWLSWSNNEIQFGSGRAYGQNILIRIPSSTPLDIRQILLKNSMEDISNLVQISDKGLYTLYLKMAKNLQTEKRFAEGRNLHSKNCAIEKDYDISDGLLNTCIAIKSQRTTFNYKLMNRKQALLNTSNLVLAFKKTHQLTANFDVYTTYLMEKTGNEKMKECLLEKFIDKTSFLLYYFHCKDLDTSITDVLDIHIFVEKSIDMSKLYFCELFYDD</sequence>
<protein>
    <submittedName>
        <fullName evidence="1">DgyrCDS14776</fullName>
    </submittedName>
</protein>
<proteinExistence type="predicted"/>
<organism evidence="1 2">
    <name type="scientific">Dimorphilus gyrociliatus</name>
    <dbReference type="NCBI Taxonomy" id="2664684"/>
    <lineage>
        <taxon>Eukaryota</taxon>
        <taxon>Metazoa</taxon>
        <taxon>Spiralia</taxon>
        <taxon>Lophotrochozoa</taxon>
        <taxon>Annelida</taxon>
        <taxon>Polychaeta</taxon>
        <taxon>Polychaeta incertae sedis</taxon>
        <taxon>Dinophilidae</taxon>
        <taxon>Dimorphilus</taxon>
    </lineage>
</organism>
<reference evidence="1 2" key="1">
    <citation type="submission" date="2020-08" db="EMBL/GenBank/DDBJ databases">
        <authorList>
            <person name="Hejnol A."/>
        </authorList>
    </citation>
    <scope>NUCLEOTIDE SEQUENCE [LARGE SCALE GENOMIC DNA]</scope>
</reference>
<keyword evidence="2" id="KW-1185">Reference proteome</keyword>
<evidence type="ECO:0000313" key="2">
    <source>
        <dbReference type="Proteomes" id="UP000549394"/>
    </source>
</evidence>
<dbReference type="AlphaFoldDB" id="A0A7I8WF73"/>